<organism evidence="4 5">
    <name type="scientific">Streptomyces javensis</name>
    <dbReference type="NCBI Taxonomy" id="114698"/>
    <lineage>
        <taxon>Bacteria</taxon>
        <taxon>Bacillati</taxon>
        <taxon>Actinomycetota</taxon>
        <taxon>Actinomycetes</taxon>
        <taxon>Kitasatosporales</taxon>
        <taxon>Streptomycetaceae</taxon>
        <taxon>Streptomyces</taxon>
        <taxon>Streptomyces violaceusniger group</taxon>
    </lineage>
</organism>
<dbReference type="InterPro" id="IPR009081">
    <property type="entry name" value="PP-bd_ACP"/>
</dbReference>
<keyword evidence="5" id="KW-1185">Reference proteome</keyword>
<dbReference type="Gene3D" id="1.10.1200.10">
    <property type="entry name" value="ACP-like"/>
    <property type="match status" value="1"/>
</dbReference>
<evidence type="ECO:0000256" key="1">
    <source>
        <dbReference type="ARBA" id="ARBA00022450"/>
    </source>
</evidence>
<dbReference type="SUPFAM" id="SSF47336">
    <property type="entry name" value="ACP-like"/>
    <property type="match status" value="1"/>
</dbReference>
<dbReference type="PANTHER" id="PTHR45527:SF1">
    <property type="entry name" value="FATTY ACID SYNTHASE"/>
    <property type="match status" value="1"/>
</dbReference>
<dbReference type="PROSITE" id="PS00012">
    <property type="entry name" value="PHOSPHOPANTETHEINE"/>
    <property type="match status" value="1"/>
</dbReference>
<feature type="domain" description="Carrier" evidence="3">
    <location>
        <begin position="2"/>
        <end position="77"/>
    </location>
</feature>
<dbReference type="PANTHER" id="PTHR45527">
    <property type="entry name" value="NONRIBOSOMAL PEPTIDE SYNTHETASE"/>
    <property type="match status" value="1"/>
</dbReference>
<evidence type="ECO:0000256" key="2">
    <source>
        <dbReference type="ARBA" id="ARBA00022553"/>
    </source>
</evidence>
<dbReference type="InterPro" id="IPR006162">
    <property type="entry name" value="Ppantetheine_attach_site"/>
</dbReference>
<dbReference type="SMART" id="SM00823">
    <property type="entry name" value="PKS_PP"/>
    <property type="match status" value="1"/>
</dbReference>
<dbReference type="InterPro" id="IPR036736">
    <property type="entry name" value="ACP-like_sf"/>
</dbReference>
<accession>A0ABS0RRC5</accession>
<proteinExistence type="predicted"/>
<dbReference type="RefSeq" id="WP_198281699.1">
    <property type="nucleotide sequence ID" value="NZ_JAEEAQ010000767.1"/>
</dbReference>
<protein>
    <recommendedName>
        <fullName evidence="3">Carrier domain-containing protein</fullName>
    </recommendedName>
</protein>
<dbReference type="Proteomes" id="UP000638849">
    <property type="component" value="Unassembled WGS sequence"/>
</dbReference>
<dbReference type="EMBL" id="JAEEAQ010000767">
    <property type="protein sequence ID" value="MBI0319192.1"/>
    <property type="molecule type" value="Genomic_DNA"/>
</dbReference>
<reference evidence="4 5" key="1">
    <citation type="submission" date="2020-12" db="EMBL/GenBank/DDBJ databases">
        <authorList>
            <person name="Kusuma A.B."/>
            <person name="Nouioui I."/>
            <person name="Goodfellow M."/>
        </authorList>
    </citation>
    <scope>NUCLEOTIDE SEQUENCE [LARGE SCALE GENOMIC DNA]</scope>
    <source>
        <strain evidence="4 5">DSM 41764</strain>
    </source>
</reference>
<dbReference type="PROSITE" id="PS50075">
    <property type="entry name" value="CARRIER"/>
    <property type="match status" value="1"/>
</dbReference>
<evidence type="ECO:0000313" key="4">
    <source>
        <dbReference type="EMBL" id="MBI0319192.1"/>
    </source>
</evidence>
<evidence type="ECO:0000259" key="3">
    <source>
        <dbReference type="PROSITE" id="PS50075"/>
    </source>
</evidence>
<evidence type="ECO:0000313" key="5">
    <source>
        <dbReference type="Proteomes" id="UP000638849"/>
    </source>
</evidence>
<keyword evidence="1" id="KW-0596">Phosphopantetheine</keyword>
<sequence>IAPRTPTEEVIAEIWSEVLEVSPVGTEDEFFALGGDSVRSLLIASRAKEAFAVELTPRDILTARTVSALADLVEEHILRELEDAASGGSDHDDR</sequence>
<name>A0ABS0RRC5_9ACTN</name>
<dbReference type="Pfam" id="PF00550">
    <property type="entry name" value="PP-binding"/>
    <property type="match status" value="1"/>
</dbReference>
<feature type="non-terminal residue" evidence="4">
    <location>
        <position position="1"/>
    </location>
</feature>
<dbReference type="InterPro" id="IPR020806">
    <property type="entry name" value="PKS_PP-bd"/>
</dbReference>
<keyword evidence="2" id="KW-0597">Phosphoprotein</keyword>
<comment type="caution">
    <text evidence="4">The sequence shown here is derived from an EMBL/GenBank/DDBJ whole genome shotgun (WGS) entry which is preliminary data.</text>
</comment>
<gene>
    <name evidence="4" type="ORF">JBF12_40735</name>
</gene>